<name>A0ABW7N7B1_9BACT</name>
<dbReference type="EMBL" id="JBIPKE010000014">
    <property type="protein sequence ID" value="MFH6983287.1"/>
    <property type="molecule type" value="Genomic_DNA"/>
</dbReference>
<comment type="caution">
    <text evidence="1">The sequence shown here is derived from an EMBL/GenBank/DDBJ whole genome shotgun (WGS) entry which is preliminary data.</text>
</comment>
<dbReference type="SUPFAM" id="SSF48452">
    <property type="entry name" value="TPR-like"/>
    <property type="match status" value="1"/>
</dbReference>
<dbReference type="InterPro" id="IPR011659">
    <property type="entry name" value="WD40"/>
</dbReference>
<protein>
    <recommendedName>
        <fullName evidence="3">WD40-like Beta Propeller Repeat</fullName>
    </recommendedName>
</protein>
<evidence type="ECO:0000313" key="2">
    <source>
        <dbReference type="Proteomes" id="UP001610063"/>
    </source>
</evidence>
<dbReference type="RefSeq" id="WP_395416848.1">
    <property type="nucleotide sequence ID" value="NZ_JBIPKE010000014.1"/>
</dbReference>
<gene>
    <name evidence="1" type="ORF">ACHKAR_07555</name>
</gene>
<evidence type="ECO:0008006" key="3">
    <source>
        <dbReference type="Google" id="ProtNLM"/>
    </source>
</evidence>
<dbReference type="Pfam" id="PF07676">
    <property type="entry name" value="PD40"/>
    <property type="match status" value="2"/>
</dbReference>
<dbReference type="SUPFAM" id="SSF82171">
    <property type="entry name" value="DPP6 N-terminal domain-like"/>
    <property type="match status" value="1"/>
</dbReference>
<proteinExistence type="predicted"/>
<dbReference type="Gene3D" id="1.25.40.10">
    <property type="entry name" value="Tetratricopeptide repeat domain"/>
    <property type="match status" value="1"/>
</dbReference>
<keyword evidence="2" id="KW-1185">Reference proteome</keyword>
<sequence>MTHAQSEVKIYQDADAYMRQEKYDLAVDAFQYISDLPDVKYKSTISALLSKKYRYRSIDTYLEFEAEKGKDPLYYYWLGKIYLRRNILSKASEYLNQFLQMSEGMNKLDSYRQEAQFKLQFVNAAETSVAVTPLESPINSNFAEMSGVLFENETKLLFASDRLEEGKFDIYVTEKGPYGWNTPKVISQSPVEVDHLNLLYVRGTFMYYNQQSNQLNEMEIGAKDWKVLSAVETLDLAGVHHIYMNKYKTRLIFSKPTEDNGLEIFESLKLRSTGEWMEPVPISPQVSSRYNEDYPYLTDDNKRLYFSSDRPGGLGKRDIYYSEFDDVKNVWGPPINAGIPINTVDDDFDFRVSSDNEAVFSSDRIESTGDYDLFVLRVKK</sequence>
<evidence type="ECO:0000313" key="1">
    <source>
        <dbReference type="EMBL" id="MFH6983287.1"/>
    </source>
</evidence>
<organism evidence="1 2">
    <name type="scientific">Marinoscillum luteum</name>
    <dbReference type="NCBI Taxonomy" id="861051"/>
    <lineage>
        <taxon>Bacteria</taxon>
        <taxon>Pseudomonadati</taxon>
        <taxon>Bacteroidota</taxon>
        <taxon>Cytophagia</taxon>
        <taxon>Cytophagales</taxon>
        <taxon>Reichenbachiellaceae</taxon>
        <taxon>Marinoscillum</taxon>
    </lineage>
</organism>
<reference evidence="1 2" key="1">
    <citation type="journal article" date="2013" name="Int. J. Syst. Evol. Microbiol.">
        <title>Marinoscillum luteum sp. nov., isolated from marine sediment.</title>
        <authorList>
            <person name="Cha I.T."/>
            <person name="Park S.J."/>
            <person name="Kim S.J."/>
            <person name="Kim J.G."/>
            <person name="Jung M.Y."/>
            <person name="Shin K.S."/>
            <person name="Kwon K.K."/>
            <person name="Yang S.H."/>
            <person name="Seo Y.S."/>
            <person name="Rhee S.K."/>
        </authorList>
    </citation>
    <scope>NUCLEOTIDE SEQUENCE [LARGE SCALE GENOMIC DNA]</scope>
    <source>
        <strain evidence="1 2">KCTC 23939</strain>
    </source>
</reference>
<dbReference type="Proteomes" id="UP001610063">
    <property type="component" value="Unassembled WGS sequence"/>
</dbReference>
<accession>A0ABW7N7B1</accession>
<dbReference type="InterPro" id="IPR011990">
    <property type="entry name" value="TPR-like_helical_dom_sf"/>
</dbReference>